<accession>A0A559JJ61</accession>
<proteinExistence type="predicted"/>
<feature type="transmembrane region" description="Helical" evidence="1">
    <location>
        <begin position="158"/>
        <end position="177"/>
    </location>
</feature>
<keyword evidence="1" id="KW-1133">Transmembrane helix</keyword>
<organism evidence="2 3">
    <name type="scientific">Cohnella terricola</name>
    <dbReference type="NCBI Taxonomy" id="1289167"/>
    <lineage>
        <taxon>Bacteria</taxon>
        <taxon>Bacillati</taxon>
        <taxon>Bacillota</taxon>
        <taxon>Bacilli</taxon>
        <taxon>Bacillales</taxon>
        <taxon>Paenibacillaceae</taxon>
        <taxon>Cohnella</taxon>
    </lineage>
</organism>
<keyword evidence="1" id="KW-0812">Transmembrane</keyword>
<dbReference type="Proteomes" id="UP000316330">
    <property type="component" value="Unassembled WGS sequence"/>
</dbReference>
<gene>
    <name evidence="2" type="ORF">FPZ45_13290</name>
</gene>
<keyword evidence="1" id="KW-0472">Membrane</keyword>
<evidence type="ECO:0000313" key="2">
    <source>
        <dbReference type="EMBL" id="TVX99896.1"/>
    </source>
</evidence>
<comment type="caution">
    <text evidence="2">The sequence shown here is derived from an EMBL/GenBank/DDBJ whole genome shotgun (WGS) entry which is preliminary data.</text>
</comment>
<dbReference type="EMBL" id="VNJJ01000006">
    <property type="protein sequence ID" value="TVX99896.1"/>
    <property type="molecule type" value="Genomic_DNA"/>
</dbReference>
<evidence type="ECO:0000256" key="1">
    <source>
        <dbReference type="SAM" id="Phobius"/>
    </source>
</evidence>
<dbReference type="InterPro" id="IPR018729">
    <property type="entry name" value="DUF2269_transmembrane"/>
</dbReference>
<reference evidence="2 3" key="1">
    <citation type="submission" date="2019-07" db="EMBL/GenBank/DDBJ databases">
        <authorList>
            <person name="Kim J."/>
        </authorList>
    </citation>
    <scope>NUCLEOTIDE SEQUENCE [LARGE SCALE GENOMIC DNA]</scope>
    <source>
        <strain evidence="2 3">G13</strain>
    </source>
</reference>
<dbReference type="AlphaFoldDB" id="A0A559JJ61"/>
<name>A0A559JJ61_9BACL</name>
<feature type="transmembrane region" description="Helical" evidence="1">
    <location>
        <begin position="108"/>
        <end position="127"/>
    </location>
</feature>
<feature type="transmembrane region" description="Helical" evidence="1">
    <location>
        <begin position="78"/>
        <end position="96"/>
    </location>
</feature>
<protein>
    <submittedName>
        <fullName evidence="2">DUF2269 family protein</fullName>
    </submittedName>
</protein>
<dbReference type="OrthoDB" id="1493393at2"/>
<evidence type="ECO:0000313" key="3">
    <source>
        <dbReference type="Proteomes" id="UP000316330"/>
    </source>
</evidence>
<feature type="transmembrane region" description="Helical" evidence="1">
    <location>
        <begin position="36"/>
        <end position="58"/>
    </location>
</feature>
<dbReference type="Pfam" id="PF10027">
    <property type="entry name" value="DUF2269"/>
    <property type="match status" value="1"/>
</dbReference>
<sequence length="180" mass="20161">MKMWLLACLIILRLTDPSKGKEWGSLTGEKVWMYNYLLFLHITSAVTAIVSVVGYPLIMSGVRSTEQAKFGLTLLEKLAILPKLGGTLMFLTGLALGYEQTYLFRQLWYWIAIALFAVIVVIMAVLIPARIKQQRAILEPIQSGALPDAYRRSRRHSLLLEAVANVAVVISILLMVFKPV</sequence>
<keyword evidence="3" id="KW-1185">Reference proteome</keyword>